<dbReference type="RefSeq" id="WP_209544498.1">
    <property type="nucleotide sequence ID" value="NZ_BAAADX010000001.1"/>
</dbReference>
<reference evidence="1 2" key="1">
    <citation type="submission" date="2021-03" db="EMBL/GenBank/DDBJ databases">
        <title>Genomic Encyclopedia of Type Strains, Phase IV (KMG-IV): sequencing the most valuable type-strain genomes for metagenomic binning, comparative biology and taxonomic classification.</title>
        <authorList>
            <person name="Goeker M."/>
        </authorList>
    </citation>
    <scope>NUCLEOTIDE SEQUENCE [LARGE SCALE GENOMIC DNA]</scope>
    <source>
        <strain evidence="1 2">DSM 12287</strain>
    </source>
</reference>
<protein>
    <submittedName>
        <fullName evidence="1">Uncharacterized protein</fullName>
    </submittedName>
</protein>
<name>A0A8J7RPP7_9EURY</name>
<accession>A0A8J7RPP7</accession>
<keyword evidence="2" id="KW-1185">Reference proteome</keyword>
<organism evidence="1 2">
    <name type="scientific">Halorubrum trapanicum</name>
    <dbReference type="NCBI Taxonomy" id="29284"/>
    <lineage>
        <taxon>Archaea</taxon>
        <taxon>Methanobacteriati</taxon>
        <taxon>Methanobacteriota</taxon>
        <taxon>Stenosarchaea group</taxon>
        <taxon>Halobacteria</taxon>
        <taxon>Halobacteriales</taxon>
        <taxon>Haloferacaceae</taxon>
        <taxon>Halorubrum</taxon>
    </lineage>
</organism>
<dbReference type="Proteomes" id="UP000770586">
    <property type="component" value="Unassembled WGS sequence"/>
</dbReference>
<comment type="caution">
    <text evidence="1">The sequence shown here is derived from an EMBL/GenBank/DDBJ whole genome shotgun (WGS) entry which is preliminary data.</text>
</comment>
<evidence type="ECO:0000313" key="2">
    <source>
        <dbReference type="Proteomes" id="UP000770586"/>
    </source>
</evidence>
<evidence type="ECO:0000313" key="1">
    <source>
        <dbReference type="EMBL" id="MBP1901017.1"/>
    </source>
</evidence>
<gene>
    <name evidence="1" type="ORF">J2744_000675</name>
</gene>
<dbReference type="EMBL" id="JAGGKE010000002">
    <property type="protein sequence ID" value="MBP1901017.1"/>
    <property type="molecule type" value="Genomic_DNA"/>
</dbReference>
<proteinExistence type="predicted"/>
<dbReference type="AlphaFoldDB" id="A0A8J7RPP7"/>
<sequence>MSVLRRYTLAFLLMALSLPLISYGASAGTVVAWAAGLAMLFGGGLVPPAVRFAAEDPDAI</sequence>